<comment type="caution">
    <text evidence="4">The sequence shown here is derived from an EMBL/GenBank/DDBJ whole genome shotgun (WGS) entry which is preliminary data.</text>
</comment>
<dbReference type="InterPro" id="IPR010502">
    <property type="entry name" value="Carb-bd_dom_fam9"/>
</dbReference>
<dbReference type="Pfam" id="PF06452">
    <property type="entry name" value="CBM9_1"/>
    <property type="match status" value="1"/>
</dbReference>
<evidence type="ECO:0000259" key="3">
    <source>
        <dbReference type="Pfam" id="PF06452"/>
    </source>
</evidence>
<name>A0A7K1Y042_9SPHI</name>
<keyword evidence="5" id="KW-1185">Reference proteome</keyword>
<evidence type="ECO:0000313" key="5">
    <source>
        <dbReference type="Proteomes" id="UP000451233"/>
    </source>
</evidence>
<dbReference type="Gene3D" id="2.60.40.1190">
    <property type="match status" value="1"/>
</dbReference>
<dbReference type="PANTHER" id="PTHR35532:SF5">
    <property type="entry name" value="CARBOHYDRATE-BINDING DOMAIN-CONTAINING PROTEIN"/>
    <property type="match status" value="1"/>
</dbReference>
<dbReference type="Proteomes" id="UP000451233">
    <property type="component" value="Unassembled WGS sequence"/>
</dbReference>
<evidence type="ECO:0000313" key="4">
    <source>
        <dbReference type="EMBL" id="MXV16437.1"/>
    </source>
</evidence>
<protein>
    <recommendedName>
        <fullName evidence="3">Carbohydrate-binding domain-containing protein</fullName>
    </recommendedName>
</protein>
<dbReference type="RefSeq" id="WP_160907431.1">
    <property type="nucleotide sequence ID" value="NZ_WVHS01000003.1"/>
</dbReference>
<evidence type="ECO:0000256" key="2">
    <source>
        <dbReference type="SAM" id="SignalP"/>
    </source>
</evidence>
<dbReference type="GO" id="GO:0030246">
    <property type="term" value="F:carbohydrate binding"/>
    <property type="evidence" value="ECO:0007669"/>
    <property type="project" value="InterPro"/>
</dbReference>
<dbReference type="AlphaFoldDB" id="A0A7K1Y042"/>
<gene>
    <name evidence="4" type="ORF">GS398_14080</name>
</gene>
<feature type="domain" description="Carbohydrate-binding" evidence="3">
    <location>
        <begin position="51"/>
        <end position="224"/>
    </location>
</feature>
<proteinExistence type="predicted"/>
<accession>A0A7K1Y042</accession>
<dbReference type="GO" id="GO:0004553">
    <property type="term" value="F:hydrolase activity, hydrolyzing O-glycosyl compounds"/>
    <property type="evidence" value="ECO:0007669"/>
    <property type="project" value="InterPro"/>
</dbReference>
<organism evidence="4 5">
    <name type="scientific">Hufsiella ginkgonis</name>
    <dbReference type="NCBI Taxonomy" id="2695274"/>
    <lineage>
        <taxon>Bacteria</taxon>
        <taxon>Pseudomonadati</taxon>
        <taxon>Bacteroidota</taxon>
        <taxon>Sphingobacteriia</taxon>
        <taxon>Sphingobacteriales</taxon>
        <taxon>Sphingobacteriaceae</taxon>
        <taxon>Hufsiella</taxon>
    </lineage>
</organism>
<feature type="chain" id="PRO_5029506399" description="Carbohydrate-binding domain-containing protein" evidence="2">
    <location>
        <begin position="22"/>
        <end position="369"/>
    </location>
</feature>
<dbReference type="CDD" id="cd09620">
    <property type="entry name" value="CBM9_like_3"/>
    <property type="match status" value="1"/>
</dbReference>
<reference evidence="4 5" key="1">
    <citation type="submission" date="2019-11" db="EMBL/GenBank/DDBJ databases">
        <title>Pedobacter sp. HMF7056 Genome sequencing and assembly.</title>
        <authorList>
            <person name="Kang H."/>
            <person name="Kim H."/>
            <person name="Joh K."/>
        </authorList>
    </citation>
    <scope>NUCLEOTIDE SEQUENCE [LARGE SCALE GENOMIC DNA]</scope>
    <source>
        <strain evidence="4 5">HMF7056</strain>
    </source>
</reference>
<feature type="signal peptide" evidence="2">
    <location>
        <begin position="1"/>
        <end position="21"/>
    </location>
</feature>
<feature type="region of interest" description="Disordered" evidence="1">
    <location>
        <begin position="349"/>
        <end position="369"/>
    </location>
</feature>
<dbReference type="SUPFAM" id="SSF49344">
    <property type="entry name" value="CBD9-like"/>
    <property type="match status" value="1"/>
</dbReference>
<keyword evidence="2" id="KW-0732">Signal</keyword>
<dbReference type="PANTHER" id="PTHR35532">
    <property type="entry name" value="SIMILAR TO POLYHYDROXYALKANOATE DEPOLYMERASE"/>
    <property type="match status" value="1"/>
</dbReference>
<dbReference type="GO" id="GO:0016052">
    <property type="term" value="P:carbohydrate catabolic process"/>
    <property type="evidence" value="ECO:0007669"/>
    <property type="project" value="InterPro"/>
</dbReference>
<sequence>MNHAKSTVAVCLLCSFLAVDAAAQSPFQGLEHLFTQPKSYPASFTARPPVIDGEVSDAAWATVAWSSSFVDIEGDKKPSPRFDTRIKMLWNDTCLFIAAELKEPHVWANLRKHDEVVFYDNDFEVFIDPDNNTHQYYEIEVNALNTIFDLFMPKPYRNGSGALIPYDTPGMKTAVKVHGTLNDPSDTDQGWTVEMRIPFRAISMGNGAQVPQPGAVWRINFSRVEWDTGIIGGKYVKKKDGKGRTLPENNWVWSPQGVVNMHYPERWGYLQFVKPGTEPQPFKFPHAELRKQYLWLVYYKQKAYFERAGKYAPTLTELGISGEPQVENQLNRIMMETAGRQFNATITEDGGETWSINDEGLIQTGRTSK</sequence>
<dbReference type="EMBL" id="WVHS01000003">
    <property type="protein sequence ID" value="MXV16437.1"/>
    <property type="molecule type" value="Genomic_DNA"/>
</dbReference>
<evidence type="ECO:0000256" key="1">
    <source>
        <dbReference type="SAM" id="MobiDB-lite"/>
    </source>
</evidence>